<accession>A0AC34Q7I7</accession>
<dbReference type="WBParaSite" id="JU765_v2.g13671.t1">
    <property type="protein sequence ID" value="JU765_v2.g13671.t1"/>
    <property type="gene ID" value="JU765_v2.g13671"/>
</dbReference>
<organism evidence="1 2">
    <name type="scientific">Panagrolaimus sp. JU765</name>
    <dbReference type="NCBI Taxonomy" id="591449"/>
    <lineage>
        <taxon>Eukaryota</taxon>
        <taxon>Metazoa</taxon>
        <taxon>Ecdysozoa</taxon>
        <taxon>Nematoda</taxon>
        <taxon>Chromadorea</taxon>
        <taxon>Rhabditida</taxon>
        <taxon>Tylenchina</taxon>
        <taxon>Panagrolaimomorpha</taxon>
        <taxon>Panagrolaimoidea</taxon>
        <taxon>Panagrolaimidae</taxon>
        <taxon>Panagrolaimus</taxon>
    </lineage>
</organism>
<name>A0AC34Q7I7_9BILA</name>
<sequence>MVGTAHSEVLSQKLQNVADVFYVPKATHRGIYGEAAMWQRIRTFVNDELGFCRSWQGIVVFTEVVDSAE</sequence>
<reference evidence="2" key="1">
    <citation type="submission" date="2022-11" db="UniProtKB">
        <authorList>
            <consortium name="WormBaseParasite"/>
        </authorList>
    </citation>
    <scope>IDENTIFICATION</scope>
</reference>
<proteinExistence type="predicted"/>
<dbReference type="Proteomes" id="UP000887576">
    <property type="component" value="Unplaced"/>
</dbReference>
<evidence type="ECO:0000313" key="1">
    <source>
        <dbReference type="Proteomes" id="UP000887576"/>
    </source>
</evidence>
<protein>
    <submittedName>
        <fullName evidence="2">Uncharacterized protein</fullName>
    </submittedName>
</protein>
<evidence type="ECO:0000313" key="2">
    <source>
        <dbReference type="WBParaSite" id="JU765_v2.g13671.t1"/>
    </source>
</evidence>